<evidence type="ECO:0000313" key="9">
    <source>
        <dbReference type="EMBL" id="KAJ7352335.1"/>
    </source>
</evidence>
<feature type="transmembrane region" description="Helical" evidence="7">
    <location>
        <begin position="28"/>
        <end position="48"/>
    </location>
</feature>
<keyword evidence="10" id="KW-1185">Reference proteome</keyword>
<evidence type="ECO:0000256" key="5">
    <source>
        <dbReference type="ARBA" id="ARBA00023136"/>
    </source>
</evidence>
<feature type="transmembrane region" description="Helical" evidence="7">
    <location>
        <begin position="347"/>
        <end position="365"/>
    </location>
</feature>
<gene>
    <name evidence="9" type="ORF">DFH08DRAFT_858573</name>
</gene>
<dbReference type="Proteomes" id="UP001218218">
    <property type="component" value="Unassembled WGS sequence"/>
</dbReference>
<feature type="transmembrane region" description="Helical" evidence="7">
    <location>
        <begin position="452"/>
        <end position="472"/>
    </location>
</feature>
<keyword evidence="3 7" id="KW-0812">Transmembrane</keyword>
<dbReference type="InterPro" id="IPR011701">
    <property type="entry name" value="MFS"/>
</dbReference>
<feature type="transmembrane region" description="Helical" evidence="7">
    <location>
        <begin position="270"/>
        <end position="287"/>
    </location>
</feature>
<dbReference type="PROSITE" id="PS50850">
    <property type="entry name" value="MFS"/>
    <property type="match status" value="1"/>
</dbReference>
<dbReference type="Gene3D" id="1.20.1250.20">
    <property type="entry name" value="MFS general substrate transporter like domains"/>
    <property type="match status" value="1"/>
</dbReference>
<feature type="transmembrane region" description="Helical" evidence="7">
    <location>
        <begin position="68"/>
        <end position="88"/>
    </location>
</feature>
<evidence type="ECO:0000259" key="8">
    <source>
        <dbReference type="PROSITE" id="PS50850"/>
    </source>
</evidence>
<dbReference type="PRINTS" id="PR01035">
    <property type="entry name" value="TCRTETA"/>
</dbReference>
<dbReference type="InterPro" id="IPR020846">
    <property type="entry name" value="MFS_dom"/>
</dbReference>
<keyword evidence="2" id="KW-0813">Transport</keyword>
<evidence type="ECO:0000256" key="3">
    <source>
        <dbReference type="ARBA" id="ARBA00022692"/>
    </source>
</evidence>
<feature type="transmembrane region" description="Helical" evidence="7">
    <location>
        <begin position="157"/>
        <end position="180"/>
    </location>
</feature>
<dbReference type="EMBL" id="JARIHO010000012">
    <property type="protein sequence ID" value="KAJ7352335.1"/>
    <property type="molecule type" value="Genomic_DNA"/>
</dbReference>
<proteinExistence type="predicted"/>
<evidence type="ECO:0000256" key="6">
    <source>
        <dbReference type="SAM" id="MobiDB-lite"/>
    </source>
</evidence>
<dbReference type="SUPFAM" id="SSF103473">
    <property type="entry name" value="MFS general substrate transporter"/>
    <property type="match status" value="1"/>
</dbReference>
<keyword evidence="5 7" id="KW-0472">Membrane</keyword>
<keyword evidence="4 7" id="KW-1133">Transmembrane helix</keyword>
<evidence type="ECO:0000256" key="7">
    <source>
        <dbReference type="SAM" id="Phobius"/>
    </source>
</evidence>
<reference evidence="9" key="1">
    <citation type="submission" date="2023-03" db="EMBL/GenBank/DDBJ databases">
        <title>Massive genome expansion in bonnet fungi (Mycena s.s.) driven by repeated elements and novel gene families across ecological guilds.</title>
        <authorList>
            <consortium name="Lawrence Berkeley National Laboratory"/>
            <person name="Harder C.B."/>
            <person name="Miyauchi S."/>
            <person name="Viragh M."/>
            <person name="Kuo A."/>
            <person name="Thoen E."/>
            <person name="Andreopoulos B."/>
            <person name="Lu D."/>
            <person name="Skrede I."/>
            <person name="Drula E."/>
            <person name="Henrissat B."/>
            <person name="Morin E."/>
            <person name="Kohler A."/>
            <person name="Barry K."/>
            <person name="LaButti K."/>
            <person name="Morin E."/>
            <person name="Salamov A."/>
            <person name="Lipzen A."/>
            <person name="Mereny Z."/>
            <person name="Hegedus B."/>
            <person name="Baldrian P."/>
            <person name="Stursova M."/>
            <person name="Weitz H."/>
            <person name="Taylor A."/>
            <person name="Grigoriev I.V."/>
            <person name="Nagy L.G."/>
            <person name="Martin F."/>
            <person name="Kauserud H."/>
        </authorList>
    </citation>
    <scope>NUCLEOTIDE SEQUENCE</scope>
    <source>
        <strain evidence="9">CBHHK002</strain>
    </source>
</reference>
<evidence type="ECO:0000256" key="2">
    <source>
        <dbReference type="ARBA" id="ARBA00022448"/>
    </source>
</evidence>
<evidence type="ECO:0000313" key="10">
    <source>
        <dbReference type="Proteomes" id="UP001218218"/>
    </source>
</evidence>
<feature type="transmembrane region" description="Helical" evidence="7">
    <location>
        <begin position="317"/>
        <end position="335"/>
    </location>
</feature>
<dbReference type="InterPro" id="IPR036259">
    <property type="entry name" value="MFS_trans_sf"/>
</dbReference>
<comment type="subcellular location">
    <subcellularLocation>
        <location evidence="1">Membrane</location>
        <topology evidence="1">Multi-pass membrane protein</topology>
    </subcellularLocation>
</comment>
<dbReference type="InterPro" id="IPR001958">
    <property type="entry name" value="Tet-R_TetA/multi-R_MdtG-like"/>
</dbReference>
<feature type="transmembrane region" description="Helical" evidence="7">
    <location>
        <begin position="377"/>
        <end position="405"/>
    </location>
</feature>
<name>A0AAD7EWV9_9AGAR</name>
<dbReference type="PANTHER" id="PTHR23504:SF15">
    <property type="entry name" value="MAJOR FACILITATOR SUPERFAMILY (MFS) PROFILE DOMAIN-CONTAINING PROTEIN"/>
    <property type="match status" value="1"/>
</dbReference>
<dbReference type="GO" id="GO:0016020">
    <property type="term" value="C:membrane"/>
    <property type="evidence" value="ECO:0007669"/>
    <property type="project" value="UniProtKB-SubCell"/>
</dbReference>
<dbReference type="AlphaFoldDB" id="A0AAD7EWV9"/>
<feature type="domain" description="Major facilitator superfamily (MFS) profile" evidence="8">
    <location>
        <begin position="27"/>
        <end position="476"/>
    </location>
</feature>
<accession>A0AAD7EWV9</accession>
<dbReference type="PANTHER" id="PTHR23504">
    <property type="entry name" value="MAJOR FACILITATOR SUPERFAMILY DOMAIN-CONTAINING PROTEIN 10"/>
    <property type="match status" value="1"/>
</dbReference>
<feature type="transmembrane region" description="Helical" evidence="7">
    <location>
        <begin position="294"/>
        <end position="311"/>
    </location>
</feature>
<evidence type="ECO:0000256" key="4">
    <source>
        <dbReference type="ARBA" id="ARBA00022989"/>
    </source>
</evidence>
<comment type="caution">
    <text evidence="9">The sequence shown here is derived from an EMBL/GenBank/DDBJ whole genome shotgun (WGS) entry which is preliminary data.</text>
</comment>
<sequence>MADPQTETSRDETEAVVERRVPLPKFQVFIILLIQFAEPITALVIYPFVVQLVRDTGVTGGEETKTGFYAGILESAFFLAEGLTVFQFGRLSDIYGRRPVLLLGPLGLAISMLGFGLSKTFWTLFLFRCIQGACNGNIGVTRTVINDIAHPTNIADIFSLVPLLWSVAGTLAPLIGGLLSNPAAKWPNTFGKIQILRDHPYFLPCAVAGSIAFMAFAIAFVGLKESSPSILARRRKSAKVPAETDPLLSTATQEDAPHETEDGPPPMRDLLIRPVLIALTAYGLLHFCSMSNDALVPLFFATPISLGGLGLKPSAIGLILSISGIFNAVIQALFGGRIIRRFGPRRVLIAGFCGLAVEFAMYPLIRFLAQRAGRVDAVVGIALAGQLSCTFVIYCSYASTGLFIMDAAPSRASLGSVNGLSQMVATALRSLAPSFVSSLFVLSAEYNLVGGNLVYIVLVFAAVGAARCAALLPHKLDLKK</sequence>
<feature type="transmembrane region" description="Helical" evidence="7">
    <location>
        <begin position="201"/>
        <end position="223"/>
    </location>
</feature>
<dbReference type="Pfam" id="PF07690">
    <property type="entry name" value="MFS_1"/>
    <property type="match status" value="1"/>
</dbReference>
<feature type="region of interest" description="Disordered" evidence="6">
    <location>
        <begin position="241"/>
        <end position="264"/>
    </location>
</feature>
<organism evidence="9 10">
    <name type="scientific">Mycena albidolilacea</name>
    <dbReference type="NCBI Taxonomy" id="1033008"/>
    <lineage>
        <taxon>Eukaryota</taxon>
        <taxon>Fungi</taxon>
        <taxon>Dikarya</taxon>
        <taxon>Basidiomycota</taxon>
        <taxon>Agaricomycotina</taxon>
        <taxon>Agaricomycetes</taxon>
        <taxon>Agaricomycetidae</taxon>
        <taxon>Agaricales</taxon>
        <taxon>Marasmiineae</taxon>
        <taxon>Mycenaceae</taxon>
        <taxon>Mycena</taxon>
    </lineage>
</organism>
<evidence type="ECO:0000256" key="1">
    <source>
        <dbReference type="ARBA" id="ARBA00004141"/>
    </source>
</evidence>
<feature type="transmembrane region" description="Helical" evidence="7">
    <location>
        <begin position="100"/>
        <end position="118"/>
    </location>
</feature>
<dbReference type="GO" id="GO:0022857">
    <property type="term" value="F:transmembrane transporter activity"/>
    <property type="evidence" value="ECO:0007669"/>
    <property type="project" value="InterPro"/>
</dbReference>
<protein>
    <submittedName>
        <fullName evidence="9">Major facilitator superfamily domain-containing protein</fullName>
    </submittedName>
</protein>